<accession>A0A174AX33</accession>
<evidence type="ECO:0000313" key="1">
    <source>
        <dbReference type="EMBL" id="PDX80607.1"/>
    </source>
</evidence>
<dbReference type="Proteomes" id="UP000220005">
    <property type="component" value="Unassembled WGS sequence"/>
</dbReference>
<evidence type="ECO:0000313" key="2">
    <source>
        <dbReference type="Proteomes" id="UP000220005"/>
    </source>
</evidence>
<comment type="caution">
    <text evidence="1">The sequence shown here is derived from an EMBL/GenBank/DDBJ whole genome shotgun (WGS) entry which is preliminary data.</text>
</comment>
<dbReference type="OrthoDB" id="1955518at2"/>
<protein>
    <submittedName>
        <fullName evidence="1">ATPase</fullName>
    </submittedName>
</protein>
<dbReference type="EMBL" id="NMTY01000025">
    <property type="protein sequence ID" value="PDX80607.1"/>
    <property type="molecule type" value="Genomic_DNA"/>
</dbReference>
<sequence length="153" mass="16994">MNVNELLDTIEDALEESAGMPLSGGKRIVDVEQIRDYLDEIRQNLPVELRQAQSIVSDRAQLIDSANAQAQAIVKKAEERARILVSEAEIVKAAQQRASEIVSAAQTEARTVRQTVTDYCDNMLKTTEETMAENAAQVKSVRANLRQSPRKPM</sequence>
<gene>
    <name evidence="1" type="ORF">CGS58_11200</name>
</gene>
<dbReference type="AlphaFoldDB" id="A0A174AX33"/>
<name>A0A174AX33_9FIRM</name>
<reference evidence="1 2" key="1">
    <citation type="journal article" date="2017" name="Front. Microbiol.">
        <title>New Insights into the Diversity of the Genus Faecalibacterium.</title>
        <authorList>
            <person name="Benevides L."/>
            <person name="Burman S."/>
            <person name="Martin R."/>
            <person name="Robert V."/>
            <person name="Thomas M."/>
            <person name="Miquel S."/>
            <person name="Chain F."/>
            <person name="Sokol H."/>
            <person name="Bermudez-Humaran L.G."/>
            <person name="Morrison M."/>
            <person name="Langella P."/>
            <person name="Azevedo V.A."/>
            <person name="Chatel J.M."/>
            <person name="Soares S."/>
        </authorList>
    </citation>
    <scope>NUCLEOTIDE SEQUENCE [LARGE SCALE GENOMIC DNA]</scope>
    <source>
        <strain evidence="1 2">CNCM I 4575</strain>
    </source>
</reference>
<organism evidence="1 2">
    <name type="scientific">Faecalibacterium prausnitzii</name>
    <dbReference type="NCBI Taxonomy" id="853"/>
    <lineage>
        <taxon>Bacteria</taxon>
        <taxon>Bacillati</taxon>
        <taxon>Bacillota</taxon>
        <taxon>Clostridia</taxon>
        <taxon>Eubacteriales</taxon>
        <taxon>Oscillospiraceae</taxon>
        <taxon>Faecalibacterium</taxon>
    </lineage>
</organism>
<proteinExistence type="predicted"/>
<dbReference type="RefSeq" id="WP_055190744.1">
    <property type="nucleotide sequence ID" value="NZ_NMTY01000025.1"/>
</dbReference>